<evidence type="ECO:0000259" key="19">
    <source>
        <dbReference type="PROSITE" id="PS50011"/>
    </source>
</evidence>
<keyword evidence="10" id="KW-0418">Kinase</keyword>
<comment type="similarity">
    <text evidence="14">Belongs to the protein kinase superfamily. Ser/Thr protein kinase family. CDPK subfamily.</text>
</comment>
<comment type="catalytic activity">
    <reaction evidence="16">
        <text>L-seryl-[protein] + ATP = O-phospho-L-seryl-[protein] + ADP + H(+)</text>
        <dbReference type="Rhea" id="RHEA:17989"/>
        <dbReference type="Rhea" id="RHEA-COMP:9863"/>
        <dbReference type="Rhea" id="RHEA-COMP:11604"/>
        <dbReference type="ChEBI" id="CHEBI:15378"/>
        <dbReference type="ChEBI" id="CHEBI:29999"/>
        <dbReference type="ChEBI" id="CHEBI:30616"/>
        <dbReference type="ChEBI" id="CHEBI:83421"/>
        <dbReference type="ChEBI" id="CHEBI:456216"/>
        <dbReference type="EC" id="2.7.11.1"/>
    </reaction>
</comment>
<evidence type="ECO:0000256" key="3">
    <source>
        <dbReference type="ARBA" id="ARBA00012513"/>
    </source>
</evidence>
<dbReference type="CDD" id="cd05117">
    <property type="entry name" value="STKc_CAMK"/>
    <property type="match status" value="1"/>
</dbReference>
<evidence type="ECO:0000256" key="18">
    <source>
        <dbReference type="SAM" id="MobiDB-lite"/>
    </source>
</evidence>
<comment type="catalytic activity">
    <reaction evidence="15">
        <text>L-threonyl-[protein] + ATP = O-phospho-L-threonyl-[protein] + ADP + H(+)</text>
        <dbReference type="Rhea" id="RHEA:46608"/>
        <dbReference type="Rhea" id="RHEA-COMP:11060"/>
        <dbReference type="Rhea" id="RHEA-COMP:11605"/>
        <dbReference type="ChEBI" id="CHEBI:15378"/>
        <dbReference type="ChEBI" id="CHEBI:30013"/>
        <dbReference type="ChEBI" id="CHEBI:30616"/>
        <dbReference type="ChEBI" id="CHEBI:61977"/>
        <dbReference type="ChEBI" id="CHEBI:456216"/>
        <dbReference type="EC" id="2.7.11.1"/>
    </reaction>
</comment>
<dbReference type="GO" id="GO:0004674">
    <property type="term" value="F:protein serine/threonine kinase activity"/>
    <property type="evidence" value="ECO:0007669"/>
    <property type="project" value="UniProtKB-KW"/>
</dbReference>
<evidence type="ECO:0000259" key="20">
    <source>
        <dbReference type="PROSITE" id="PS50222"/>
    </source>
</evidence>
<accession>A0A5J9V708</accession>
<evidence type="ECO:0000313" key="21">
    <source>
        <dbReference type="EMBL" id="TVU31879.1"/>
    </source>
</evidence>
<dbReference type="Pfam" id="PF13202">
    <property type="entry name" value="EF-hand_5"/>
    <property type="match status" value="1"/>
</dbReference>
<dbReference type="SMART" id="SM00054">
    <property type="entry name" value="EFh"/>
    <property type="match status" value="2"/>
</dbReference>
<keyword evidence="6" id="KW-0519">Myristate</keyword>
<dbReference type="Gramene" id="TVU31879">
    <property type="protein sequence ID" value="TVU31879"/>
    <property type="gene ID" value="EJB05_23583"/>
</dbReference>
<dbReference type="InterPro" id="IPR008271">
    <property type="entry name" value="Ser/Thr_kinase_AS"/>
</dbReference>
<dbReference type="PROSITE" id="PS00108">
    <property type="entry name" value="PROTEIN_KINASE_ST"/>
    <property type="match status" value="1"/>
</dbReference>
<protein>
    <recommendedName>
        <fullName evidence="3">non-specific serine/threonine protein kinase</fullName>
        <ecNumber evidence="3">2.7.11.1</ecNumber>
    </recommendedName>
</protein>
<evidence type="ECO:0000256" key="5">
    <source>
        <dbReference type="ARBA" id="ARBA00022679"/>
    </source>
</evidence>
<dbReference type="InterPro" id="IPR002048">
    <property type="entry name" value="EF_hand_dom"/>
</dbReference>
<dbReference type="SUPFAM" id="SSF56112">
    <property type="entry name" value="Protein kinase-like (PK-like)"/>
    <property type="match status" value="1"/>
</dbReference>
<gene>
    <name evidence="21" type="ORF">EJB05_23583</name>
</gene>
<dbReference type="PANTHER" id="PTHR24349">
    <property type="entry name" value="SERINE/THREONINE-PROTEIN KINASE"/>
    <property type="match status" value="1"/>
</dbReference>
<evidence type="ECO:0000256" key="9">
    <source>
        <dbReference type="ARBA" id="ARBA00022741"/>
    </source>
</evidence>
<sequence length="637" mass="70726">MQHGDRKSQPSTKASSWAKPVHDAVAPNLTPEYKSRLSSASSPVLSSSFSPPTIFALSPSVLRKQGFRLRSVSPAVPPRSSDRGCSVSAAAISGILLSTVAGMGNKCPNGSQGHNYYKYNRFQDGPLASRYDDGDEYEKCYSGSSRSSIADRLRQGLRQSSISVLGRKTPDITEHYTLGRQLGKGRSGTTYLCTEISTGSQYACKSILKATFRHMEDIEDVRREIQIMHHLSGEKNIVAIKETYEDEEAVHIVMELCAGGELFHRLQKGTYSEPKAAEVIRTVVGIIAKCHSLGVMHRDLKPENLLLQDEDDDLSIKVIDFGLSVFFKPGDVFTELVGSPYYVAPEVLQKHYGPEADVWTVGVILYILLSGVAPFWAETKNRIFGKVREARLDFESSQWDRISDSAKDLIRKMLCPLPSERLKAHEVLKHPWICYNGVATGPTELTVLSYHKKLEAVNNLKKLALLVIAERLSEQEIAELREIFKAMDTDNKGVITLGELKEGLRRCGSGLKNTENSDLMEVTGNDNSTTVNWEEFIAVTLPLNEMEHKNHLMAAFTYFDNDGSGYITVDKLQTACMERNMEASFLEDMVLDVNQNNDGRVECAESATMTQSNSSGLGRQTVESSMKLPLREAPKVH</sequence>
<keyword evidence="12 17" id="KW-0067">ATP-binding</keyword>
<evidence type="ECO:0000256" key="12">
    <source>
        <dbReference type="ARBA" id="ARBA00022840"/>
    </source>
</evidence>
<evidence type="ECO:0000256" key="15">
    <source>
        <dbReference type="ARBA" id="ARBA00047899"/>
    </source>
</evidence>
<keyword evidence="8" id="KW-0677">Repeat</keyword>
<dbReference type="GO" id="GO:0016020">
    <property type="term" value="C:membrane"/>
    <property type="evidence" value="ECO:0007669"/>
    <property type="project" value="UniProtKB-SubCell"/>
</dbReference>
<dbReference type="FunFam" id="3.30.200.20:FF:000004">
    <property type="entry name" value="Calcium-dependent protein kinase 1"/>
    <property type="match status" value="1"/>
</dbReference>
<dbReference type="Proteomes" id="UP000324897">
    <property type="component" value="Chromosome 1"/>
</dbReference>
<comment type="function">
    <text evidence="1">Potential calcium sensor.</text>
</comment>
<keyword evidence="13" id="KW-0449">Lipoprotein</keyword>
<evidence type="ECO:0000256" key="1">
    <source>
        <dbReference type="ARBA" id="ARBA00003291"/>
    </source>
</evidence>
<dbReference type="GO" id="GO:0005509">
    <property type="term" value="F:calcium ion binding"/>
    <property type="evidence" value="ECO:0007669"/>
    <property type="project" value="InterPro"/>
</dbReference>
<dbReference type="EMBL" id="RWGY01000011">
    <property type="protein sequence ID" value="TVU31879.1"/>
    <property type="molecule type" value="Genomic_DNA"/>
</dbReference>
<feature type="non-terminal residue" evidence="21">
    <location>
        <position position="1"/>
    </location>
</feature>
<dbReference type="Pfam" id="PF13405">
    <property type="entry name" value="EF-hand_6"/>
    <property type="match status" value="1"/>
</dbReference>
<feature type="binding site" evidence="17">
    <location>
        <position position="209"/>
    </location>
    <ligand>
        <name>ATP</name>
        <dbReference type="ChEBI" id="CHEBI:30616"/>
    </ligand>
</feature>
<evidence type="ECO:0000256" key="13">
    <source>
        <dbReference type="ARBA" id="ARBA00023288"/>
    </source>
</evidence>
<dbReference type="InterPro" id="IPR011009">
    <property type="entry name" value="Kinase-like_dom_sf"/>
</dbReference>
<comment type="caution">
    <text evidence="21">The sequence shown here is derived from an EMBL/GenBank/DDBJ whole genome shotgun (WGS) entry which is preliminary data.</text>
</comment>
<evidence type="ECO:0000256" key="16">
    <source>
        <dbReference type="ARBA" id="ARBA00048679"/>
    </source>
</evidence>
<dbReference type="InterPro" id="IPR050205">
    <property type="entry name" value="CDPK_Ser/Thr_kinases"/>
</dbReference>
<keyword evidence="4" id="KW-0723">Serine/threonine-protein kinase</keyword>
<keyword evidence="5" id="KW-0808">Transferase</keyword>
<dbReference type="GO" id="GO:0005524">
    <property type="term" value="F:ATP binding"/>
    <property type="evidence" value="ECO:0007669"/>
    <property type="project" value="UniProtKB-UniRule"/>
</dbReference>
<dbReference type="Gene3D" id="1.10.238.10">
    <property type="entry name" value="EF-hand"/>
    <property type="match status" value="2"/>
</dbReference>
<evidence type="ECO:0000256" key="7">
    <source>
        <dbReference type="ARBA" id="ARBA00022723"/>
    </source>
</evidence>
<dbReference type="FunFam" id="1.10.238.10:FF:000178">
    <property type="entry name" value="Calmodulin-2 A"/>
    <property type="match status" value="1"/>
</dbReference>
<evidence type="ECO:0000313" key="22">
    <source>
        <dbReference type="Proteomes" id="UP000324897"/>
    </source>
</evidence>
<dbReference type="AlphaFoldDB" id="A0A5J9V708"/>
<dbReference type="PROSITE" id="PS50222">
    <property type="entry name" value="EF_HAND_2"/>
    <property type="match status" value="2"/>
</dbReference>
<feature type="domain" description="Protein kinase" evidence="19">
    <location>
        <begin position="176"/>
        <end position="433"/>
    </location>
</feature>
<dbReference type="Pfam" id="PF00069">
    <property type="entry name" value="Pkinase"/>
    <property type="match status" value="1"/>
</dbReference>
<feature type="domain" description="EF-hand" evidence="20">
    <location>
        <begin position="547"/>
        <end position="582"/>
    </location>
</feature>
<dbReference type="PROSITE" id="PS00107">
    <property type="entry name" value="PROTEIN_KINASE_ATP"/>
    <property type="match status" value="1"/>
</dbReference>
<name>A0A5J9V708_9POAL</name>
<evidence type="ECO:0000256" key="6">
    <source>
        <dbReference type="ARBA" id="ARBA00022707"/>
    </source>
</evidence>
<dbReference type="FunFam" id="1.10.510.10:FF:000178">
    <property type="entry name" value="Calcium-dependent protein kinase 5"/>
    <property type="match status" value="1"/>
</dbReference>
<evidence type="ECO:0000256" key="11">
    <source>
        <dbReference type="ARBA" id="ARBA00022837"/>
    </source>
</evidence>
<keyword evidence="11" id="KW-0106">Calcium</keyword>
<feature type="region of interest" description="Disordered" evidence="18">
    <location>
        <begin position="1"/>
        <end position="23"/>
    </location>
</feature>
<keyword evidence="9 17" id="KW-0547">Nucleotide-binding</keyword>
<evidence type="ECO:0000256" key="2">
    <source>
        <dbReference type="ARBA" id="ARBA00004635"/>
    </source>
</evidence>
<dbReference type="InterPro" id="IPR011992">
    <property type="entry name" value="EF-hand-dom_pair"/>
</dbReference>
<reference evidence="21 22" key="1">
    <citation type="journal article" date="2019" name="Sci. Rep.">
        <title>A high-quality genome of Eragrostis curvula grass provides insights into Poaceae evolution and supports new strategies to enhance forage quality.</title>
        <authorList>
            <person name="Carballo J."/>
            <person name="Santos B.A.C.M."/>
            <person name="Zappacosta D."/>
            <person name="Garbus I."/>
            <person name="Selva J.P."/>
            <person name="Gallo C.A."/>
            <person name="Diaz A."/>
            <person name="Albertini E."/>
            <person name="Caccamo M."/>
            <person name="Echenique V."/>
        </authorList>
    </citation>
    <scope>NUCLEOTIDE SEQUENCE [LARGE SCALE GENOMIC DNA]</scope>
    <source>
        <strain evidence="22">cv. Victoria</strain>
        <tissue evidence="21">Leaf</tissue>
    </source>
</reference>
<keyword evidence="7" id="KW-0479">Metal-binding</keyword>
<comment type="subcellular location">
    <subcellularLocation>
        <location evidence="2">Membrane</location>
        <topology evidence="2">Lipid-anchor</topology>
    </subcellularLocation>
</comment>
<dbReference type="OrthoDB" id="40902at2759"/>
<dbReference type="InterPro" id="IPR000719">
    <property type="entry name" value="Prot_kinase_dom"/>
</dbReference>
<feature type="domain" description="EF-hand" evidence="20">
    <location>
        <begin position="475"/>
        <end position="510"/>
    </location>
</feature>
<evidence type="ECO:0000256" key="17">
    <source>
        <dbReference type="PROSITE-ProRule" id="PRU10141"/>
    </source>
</evidence>
<dbReference type="EC" id="2.7.11.1" evidence="3"/>
<organism evidence="21 22">
    <name type="scientific">Eragrostis curvula</name>
    <name type="common">weeping love grass</name>
    <dbReference type="NCBI Taxonomy" id="38414"/>
    <lineage>
        <taxon>Eukaryota</taxon>
        <taxon>Viridiplantae</taxon>
        <taxon>Streptophyta</taxon>
        <taxon>Embryophyta</taxon>
        <taxon>Tracheophyta</taxon>
        <taxon>Spermatophyta</taxon>
        <taxon>Magnoliopsida</taxon>
        <taxon>Liliopsida</taxon>
        <taxon>Poales</taxon>
        <taxon>Poaceae</taxon>
        <taxon>PACMAD clade</taxon>
        <taxon>Chloridoideae</taxon>
        <taxon>Eragrostideae</taxon>
        <taxon>Eragrostidinae</taxon>
        <taxon>Eragrostis</taxon>
    </lineage>
</organism>
<dbReference type="Gene3D" id="1.10.510.10">
    <property type="entry name" value="Transferase(Phosphotransferase) domain 1"/>
    <property type="match status" value="1"/>
</dbReference>
<dbReference type="SMART" id="SM00220">
    <property type="entry name" value="S_TKc"/>
    <property type="match status" value="1"/>
</dbReference>
<keyword evidence="22" id="KW-1185">Reference proteome</keyword>
<evidence type="ECO:0000256" key="14">
    <source>
        <dbReference type="ARBA" id="ARBA00024334"/>
    </source>
</evidence>
<evidence type="ECO:0000256" key="4">
    <source>
        <dbReference type="ARBA" id="ARBA00022527"/>
    </source>
</evidence>
<dbReference type="Gene3D" id="3.30.200.20">
    <property type="entry name" value="Phosphorylase Kinase, domain 1"/>
    <property type="match status" value="1"/>
</dbReference>
<dbReference type="GO" id="GO:0043226">
    <property type="term" value="C:organelle"/>
    <property type="evidence" value="ECO:0007669"/>
    <property type="project" value="UniProtKB-ARBA"/>
</dbReference>
<proteinExistence type="inferred from homology"/>
<dbReference type="InterPro" id="IPR017441">
    <property type="entry name" value="Protein_kinase_ATP_BS"/>
</dbReference>
<dbReference type="PROSITE" id="PS50011">
    <property type="entry name" value="PROTEIN_KINASE_DOM"/>
    <property type="match status" value="1"/>
</dbReference>
<feature type="region of interest" description="Disordered" evidence="18">
    <location>
        <begin position="606"/>
        <end position="637"/>
    </location>
</feature>
<evidence type="ECO:0000256" key="8">
    <source>
        <dbReference type="ARBA" id="ARBA00022737"/>
    </source>
</evidence>
<dbReference type="SUPFAM" id="SSF47473">
    <property type="entry name" value="EF-hand"/>
    <property type="match status" value="1"/>
</dbReference>
<feature type="compositionally biased region" description="Polar residues" evidence="18">
    <location>
        <begin position="607"/>
        <end position="624"/>
    </location>
</feature>
<evidence type="ECO:0000256" key="10">
    <source>
        <dbReference type="ARBA" id="ARBA00022777"/>
    </source>
</evidence>